<evidence type="ECO:0000313" key="3">
    <source>
        <dbReference type="Proteomes" id="UP000836841"/>
    </source>
</evidence>
<gene>
    <name evidence="2" type="ORF">TAV2_LOCUS14437</name>
</gene>
<protein>
    <recommendedName>
        <fullName evidence="1">Glycosyl transferase family 28 C-terminal domain-containing protein</fullName>
    </recommendedName>
</protein>
<keyword evidence="3" id="KW-1185">Reference proteome</keyword>
<evidence type="ECO:0000259" key="1">
    <source>
        <dbReference type="Pfam" id="PF04101"/>
    </source>
</evidence>
<dbReference type="SUPFAM" id="SSF53756">
    <property type="entry name" value="UDP-Glycosyltransferase/glycogen phosphorylase"/>
    <property type="match status" value="1"/>
</dbReference>
<evidence type="ECO:0000313" key="2">
    <source>
        <dbReference type="EMBL" id="CAH2061146.1"/>
    </source>
</evidence>
<name>A0AAU9SBR5_THLAR</name>
<dbReference type="PANTHER" id="PTHR43025:SF3">
    <property type="entry name" value="MONOGALACTOSYLDIACYLGLYCEROL SYNTHASE 1, CHLOROPLASTIC"/>
    <property type="match status" value="1"/>
</dbReference>
<dbReference type="Pfam" id="PF04101">
    <property type="entry name" value="Glyco_tran_28_C"/>
    <property type="match status" value="1"/>
</dbReference>
<organism evidence="2 3">
    <name type="scientific">Thlaspi arvense</name>
    <name type="common">Field penny-cress</name>
    <dbReference type="NCBI Taxonomy" id="13288"/>
    <lineage>
        <taxon>Eukaryota</taxon>
        <taxon>Viridiplantae</taxon>
        <taxon>Streptophyta</taxon>
        <taxon>Embryophyta</taxon>
        <taxon>Tracheophyta</taxon>
        <taxon>Spermatophyta</taxon>
        <taxon>Magnoliopsida</taxon>
        <taxon>eudicotyledons</taxon>
        <taxon>Gunneridae</taxon>
        <taxon>Pentapetalae</taxon>
        <taxon>rosids</taxon>
        <taxon>malvids</taxon>
        <taxon>Brassicales</taxon>
        <taxon>Brassicaceae</taxon>
        <taxon>Thlaspideae</taxon>
        <taxon>Thlaspi</taxon>
    </lineage>
</organism>
<dbReference type="Proteomes" id="UP000836841">
    <property type="component" value="Chromosome 4"/>
</dbReference>
<dbReference type="PANTHER" id="PTHR43025">
    <property type="entry name" value="MONOGALACTOSYLDIACYLGLYCEROL SYNTHASE"/>
    <property type="match status" value="1"/>
</dbReference>
<dbReference type="InterPro" id="IPR007235">
    <property type="entry name" value="Glyco_trans_28_C"/>
</dbReference>
<dbReference type="EMBL" id="OU466860">
    <property type="protein sequence ID" value="CAH2061146.1"/>
    <property type="molecule type" value="Genomic_DNA"/>
</dbReference>
<feature type="domain" description="Glycosyl transferase family 28 C-terminal" evidence="1">
    <location>
        <begin position="25"/>
        <end position="96"/>
    </location>
</feature>
<accession>A0AAU9SBR5</accession>
<proteinExistence type="predicted"/>
<dbReference type="Gene3D" id="3.40.50.2000">
    <property type="entry name" value="Glycogen Phosphorylase B"/>
    <property type="match status" value="1"/>
</dbReference>
<sequence length="164" mass="17885">MGGGERMGPIEATTRALGEALYDENLRKPLCQVLVICGRNKKLVSRLSSLDWKIRAQVKGFITKMEECMGACNCIITKAGPGSIAEAMIRGLPIILNDYIAGQEAGNVPYVVENGFGSGSRELEIMSENALRLARPDDVFKIVHDLHKLVQERNGLLPQLSCTA</sequence>
<dbReference type="GO" id="GO:0016758">
    <property type="term" value="F:hexosyltransferase activity"/>
    <property type="evidence" value="ECO:0007669"/>
    <property type="project" value="InterPro"/>
</dbReference>
<dbReference type="InterPro" id="IPR050519">
    <property type="entry name" value="Glycosyltransf_28_UgtP"/>
</dbReference>
<reference evidence="2 3" key="1">
    <citation type="submission" date="2022-03" db="EMBL/GenBank/DDBJ databases">
        <authorList>
            <person name="Nunn A."/>
            <person name="Chopra R."/>
            <person name="Nunn A."/>
            <person name="Contreras Garrido A."/>
        </authorList>
    </citation>
    <scope>NUCLEOTIDE SEQUENCE [LARGE SCALE GENOMIC DNA]</scope>
</reference>
<dbReference type="AlphaFoldDB" id="A0AAU9SBR5"/>